<feature type="region of interest" description="Disordered" evidence="2">
    <location>
        <begin position="245"/>
        <end position="323"/>
    </location>
</feature>
<feature type="coiled-coil region" evidence="1">
    <location>
        <begin position="92"/>
        <end position="119"/>
    </location>
</feature>
<sequence length="389" mass="44185">MEVQNQGLREENALSFTKMYQKLESTSTSDGLQKEFMMLKEESDNRMLILENLMREIGGDKVKGMINDISSLQHDTVALWKENARMVLEMEHRAHHDEVQEIRKQLREVKREVEVVRINSGEEAEQERRKEISDLKDSLCNLLSEAELSSRLVKSSLERADELKMKSADTDRVIDNLKLDIGEQAKNLVEAQNLVRALLGAQKRFAVELDDLGTSVRQKPDETMDLAMTGSGKNIMRPHSAQAVTFNLPRSSSPEEEDRPRTSLGFSNGPSNLISHFPPGKVRRPNSAMLNRPTSGRRRRRKSKRRGKKRRVGSEATRREGGAGRRDGGMLLFVWFCPVVFLVFPPLSSLPPLYPSPCNLTLLPARSTMHISELTSDENKNRRSSHSNR</sequence>
<feature type="compositionally biased region" description="Basic and acidic residues" evidence="2">
    <location>
        <begin position="312"/>
        <end position="323"/>
    </location>
</feature>
<reference evidence="3" key="1">
    <citation type="submission" date="2021-01" db="EMBL/GenBank/DDBJ databases">
        <authorList>
            <person name="Corre E."/>
            <person name="Pelletier E."/>
            <person name="Niang G."/>
            <person name="Scheremetjew M."/>
            <person name="Finn R."/>
            <person name="Kale V."/>
            <person name="Holt S."/>
            <person name="Cochrane G."/>
            <person name="Meng A."/>
            <person name="Brown T."/>
            <person name="Cohen L."/>
        </authorList>
    </citation>
    <scope>NUCLEOTIDE SEQUENCE</scope>
    <source>
        <strain evidence="3">CCMP 2712</strain>
    </source>
</reference>
<proteinExistence type="predicted"/>
<name>A0A7S4KHA7_GUITH</name>
<dbReference type="AlphaFoldDB" id="A0A7S4KHA7"/>
<evidence type="ECO:0000256" key="2">
    <source>
        <dbReference type="SAM" id="MobiDB-lite"/>
    </source>
</evidence>
<protein>
    <submittedName>
        <fullName evidence="3">Uncharacterized protein</fullName>
    </submittedName>
</protein>
<evidence type="ECO:0000256" key="1">
    <source>
        <dbReference type="SAM" id="Coils"/>
    </source>
</evidence>
<keyword evidence="1" id="KW-0175">Coiled coil</keyword>
<gene>
    <name evidence="3" type="ORF">GTHE00462_LOCUS12797</name>
</gene>
<feature type="compositionally biased region" description="Basic residues" evidence="2">
    <location>
        <begin position="295"/>
        <end position="311"/>
    </location>
</feature>
<feature type="compositionally biased region" description="Polar residues" evidence="2">
    <location>
        <begin position="264"/>
        <end position="274"/>
    </location>
</feature>
<accession>A0A7S4KHA7</accession>
<organism evidence="3">
    <name type="scientific">Guillardia theta</name>
    <name type="common">Cryptophyte</name>
    <name type="synonym">Cryptomonas phi</name>
    <dbReference type="NCBI Taxonomy" id="55529"/>
    <lineage>
        <taxon>Eukaryota</taxon>
        <taxon>Cryptophyceae</taxon>
        <taxon>Pyrenomonadales</taxon>
        <taxon>Geminigeraceae</taxon>
        <taxon>Guillardia</taxon>
    </lineage>
</organism>
<evidence type="ECO:0000313" key="3">
    <source>
        <dbReference type="EMBL" id="CAE2294703.1"/>
    </source>
</evidence>
<dbReference type="EMBL" id="HBKN01016345">
    <property type="protein sequence ID" value="CAE2294703.1"/>
    <property type="molecule type" value="Transcribed_RNA"/>
</dbReference>